<keyword evidence="1" id="KW-0805">Transcription regulation</keyword>
<dbReference type="InterPro" id="IPR016032">
    <property type="entry name" value="Sig_transdc_resp-reg_C-effctor"/>
</dbReference>
<accession>A0A0D2GBS9</accession>
<dbReference type="PANTHER" id="PTHR44688">
    <property type="entry name" value="DNA-BINDING TRANSCRIPTIONAL ACTIVATOR DEVR_DOSR"/>
    <property type="match status" value="1"/>
</dbReference>
<protein>
    <recommendedName>
        <fullName evidence="8">HTH luxR-type domain-containing protein</fullName>
    </recommendedName>
</protein>
<evidence type="ECO:0000259" key="5">
    <source>
        <dbReference type="PROSITE" id="PS50113"/>
    </source>
</evidence>
<dbReference type="CDD" id="cd06170">
    <property type="entry name" value="LuxR_C_like"/>
    <property type="match status" value="1"/>
</dbReference>
<dbReference type="OrthoDB" id="9808843at2"/>
<dbReference type="Pfam" id="PF00196">
    <property type="entry name" value="GerE"/>
    <property type="match status" value="1"/>
</dbReference>
<reference evidence="6 7" key="1">
    <citation type="submission" date="2013-11" db="EMBL/GenBank/DDBJ databases">
        <title>Metagenomic analysis of a methanogenic consortium involved in long chain n-alkane degradation.</title>
        <authorList>
            <person name="Davidova I.A."/>
            <person name="Callaghan A.V."/>
            <person name="Wawrik B."/>
            <person name="Pruitt S."/>
            <person name="Marks C."/>
            <person name="Duncan K.E."/>
            <person name="Suflita J.M."/>
        </authorList>
    </citation>
    <scope>NUCLEOTIDE SEQUENCE [LARGE SCALE GENOMIC DNA]</scope>
    <source>
        <strain evidence="6 7">SPR</strain>
    </source>
</reference>
<keyword evidence="7" id="KW-1185">Reference proteome</keyword>
<comment type="caution">
    <text evidence="6">The sequence shown here is derived from an EMBL/GenBank/DDBJ whole genome shotgun (WGS) entry which is preliminary data.</text>
</comment>
<evidence type="ECO:0000313" key="6">
    <source>
        <dbReference type="EMBL" id="KIX12352.1"/>
    </source>
</evidence>
<sequence length="227" mass="25358">MLAAKSESSQARPTLESLMPMAILTSIQAPVHVIDRHFNLIWSNGFTGGKPEYRPGKIVGKKCHKALLGRDHPCPDCPVVDVFYTGHHQVREKLFTEINPTAHWREVHSFPIKDHKGRTLYAVKIGFDITSQKQAHARMERYMYSLEKSLGDSSDRGIAPPGGTFGLTPRELEVLKLLAKGFTRENIAQILGISPNTVKTHVVHVYDKLDVSDRAQAAVMATRLEII</sequence>
<dbReference type="PANTHER" id="PTHR44688:SF16">
    <property type="entry name" value="DNA-BINDING TRANSCRIPTIONAL ACTIVATOR DEVR_DOSR"/>
    <property type="match status" value="1"/>
</dbReference>
<keyword evidence="2" id="KW-0238">DNA-binding</keyword>
<dbReference type="InterPro" id="IPR036388">
    <property type="entry name" value="WH-like_DNA-bd_sf"/>
</dbReference>
<proteinExistence type="predicted"/>
<dbReference type="RefSeq" id="WP_052515354.1">
    <property type="nucleotide sequence ID" value="NZ_AZAC01000033.1"/>
</dbReference>
<dbReference type="PROSITE" id="PS50113">
    <property type="entry name" value="PAC"/>
    <property type="match status" value="1"/>
</dbReference>
<dbReference type="InterPro" id="IPR000700">
    <property type="entry name" value="PAS-assoc_C"/>
</dbReference>
<dbReference type="Proteomes" id="UP000032233">
    <property type="component" value="Unassembled WGS sequence"/>
</dbReference>
<dbReference type="Gene3D" id="3.30.450.20">
    <property type="entry name" value="PAS domain"/>
    <property type="match status" value="1"/>
</dbReference>
<dbReference type="Gene3D" id="1.10.10.10">
    <property type="entry name" value="Winged helix-like DNA-binding domain superfamily/Winged helix DNA-binding domain"/>
    <property type="match status" value="1"/>
</dbReference>
<feature type="domain" description="HTH luxR-type" evidence="4">
    <location>
        <begin position="160"/>
        <end position="225"/>
    </location>
</feature>
<evidence type="ECO:0000259" key="4">
    <source>
        <dbReference type="PROSITE" id="PS50043"/>
    </source>
</evidence>
<dbReference type="PROSITE" id="PS50043">
    <property type="entry name" value="HTH_LUXR_2"/>
    <property type="match status" value="1"/>
</dbReference>
<dbReference type="InterPro" id="IPR000792">
    <property type="entry name" value="Tscrpt_reg_LuxR_C"/>
</dbReference>
<dbReference type="GO" id="GO:0006355">
    <property type="term" value="P:regulation of DNA-templated transcription"/>
    <property type="evidence" value="ECO:0007669"/>
    <property type="project" value="InterPro"/>
</dbReference>
<dbReference type="SUPFAM" id="SSF55785">
    <property type="entry name" value="PYP-like sensor domain (PAS domain)"/>
    <property type="match status" value="1"/>
</dbReference>
<feature type="domain" description="PAC" evidence="5">
    <location>
        <begin position="88"/>
        <end position="141"/>
    </location>
</feature>
<dbReference type="STRING" id="1429043.X474_19320"/>
<evidence type="ECO:0008006" key="8">
    <source>
        <dbReference type="Google" id="ProtNLM"/>
    </source>
</evidence>
<name>A0A0D2GBS9_9BACT</name>
<dbReference type="AlphaFoldDB" id="A0A0D2GBS9"/>
<dbReference type="GO" id="GO:0003677">
    <property type="term" value="F:DNA binding"/>
    <property type="evidence" value="ECO:0007669"/>
    <property type="project" value="UniProtKB-KW"/>
</dbReference>
<dbReference type="Pfam" id="PF08448">
    <property type="entry name" value="PAS_4"/>
    <property type="match status" value="1"/>
</dbReference>
<dbReference type="SUPFAM" id="SSF46894">
    <property type="entry name" value="C-terminal effector domain of the bipartite response regulators"/>
    <property type="match status" value="1"/>
</dbReference>
<dbReference type="EMBL" id="AZAC01000033">
    <property type="protein sequence ID" value="KIX12352.1"/>
    <property type="molecule type" value="Genomic_DNA"/>
</dbReference>
<evidence type="ECO:0000313" key="7">
    <source>
        <dbReference type="Proteomes" id="UP000032233"/>
    </source>
</evidence>
<keyword evidence="3" id="KW-0804">Transcription</keyword>
<evidence type="ECO:0000256" key="2">
    <source>
        <dbReference type="ARBA" id="ARBA00023125"/>
    </source>
</evidence>
<dbReference type="PRINTS" id="PR00038">
    <property type="entry name" value="HTHLUXR"/>
</dbReference>
<organism evidence="6 7">
    <name type="scientific">Dethiosulfatarculus sandiegensis</name>
    <dbReference type="NCBI Taxonomy" id="1429043"/>
    <lineage>
        <taxon>Bacteria</taxon>
        <taxon>Pseudomonadati</taxon>
        <taxon>Thermodesulfobacteriota</taxon>
        <taxon>Desulfarculia</taxon>
        <taxon>Desulfarculales</taxon>
        <taxon>Desulfarculaceae</taxon>
        <taxon>Dethiosulfatarculus</taxon>
    </lineage>
</organism>
<evidence type="ECO:0000256" key="1">
    <source>
        <dbReference type="ARBA" id="ARBA00023015"/>
    </source>
</evidence>
<dbReference type="InterPro" id="IPR035965">
    <property type="entry name" value="PAS-like_dom_sf"/>
</dbReference>
<dbReference type="InterPro" id="IPR013656">
    <property type="entry name" value="PAS_4"/>
</dbReference>
<gene>
    <name evidence="6" type="ORF">X474_19320</name>
</gene>
<evidence type="ECO:0000256" key="3">
    <source>
        <dbReference type="ARBA" id="ARBA00023163"/>
    </source>
</evidence>
<dbReference type="SMART" id="SM00421">
    <property type="entry name" value="HTH_LUXR"/>
    <property type="match status" value="1"/>
</dbReference>
<dbReference type="InParanoid" id="A0A0D2GBS9"/>